<feature type="chain" id="PRO_5026677319" description="Secreted protein" evidence="2">
    <location>
        <begin position="29"/>
        <end position="180"/>
    </location>
</feature>
<feature type="region of interest" description="Disordered" evidence="1">
    <location>
        <begin position="49"/>
        <end position="122"/>
    </location>
</feature>
<accession>A0A6L7I0W9</accession>
<dbReference type="RefSeq" id="WP_160796884.1">
    <property type="nucleotide sequence ID" value="NZ_WRPA01000011.1"/>
</dbReference>
<evidence type="ECO:0000256" key="1">
    <source>
        <dbReference type="SAM" id="MobiDB-lite"/>
    </source>
</evidence>
<dbReference type="AlphaFoldDB" id="A0A6L7I0W9"/>
<keyword evidence="2" id="KW-0732">Signal</keyword>
<evidence type="ECO:0000313" key="4">
    <source>
        <dbReference type="Proteomes" id="UP000474778"/>
    </source>
</evidence>
<gene>
    <name evidence="3" type="ORF">GNT65_13115</name>
</gene>
<name>A0A6L7I0W9_9GAMM</name>
<dbReference type="Proteomes" id="UP000474778">
    <property type="component" value="Unassembled WGS sequence"/>
</dbReference>
<protein>
    <recommendedName>
        <fullName evidence="5">Secreted protein</fullName>
    </recommendedName>
</protein>
<dbReference type="EMBL" id="WRPA01000011">
    <property type="protein sequence ID" value="MXR69604.1"/>
    <property type="molecule type" value="Genomic_DNA"/>
</dbReference>
<organism evidence="3 4">
    <name type="scientific">Shewanella insulae</name>
    <dbReference type="NCBI Taxonomy" id="2681496"/>
    <lineage>
        <taxon>Bacteria</taxon>
        <taxon>Pseudomonadati</taxon>
        <taxon>Pseudomonadota</taxon>
        <taxon>Gammaproteobacteria</taxon>
        <taxon>Alteromonadales</taxon>
        <taxon>Shewanellaceae</taxon>
        <taxon>Shewanella</taxon>
    </lineage>
</organism>
<evidence type="ECO:0008006" key="5">
    <source>
        <dbReference type="Google" id="ProtNLM"/>
    </source>
</evidence>
<sequence length="180" mass="20627">MSGHYRTLTYFTLNAIALSLLFSCTAEAKDKDTPLTQETVLHETMTLPVDGALDSEGNPLAIPDNPTGALNYRASHAQPKSRRDKKSPSKSKSKRSKKQNRKTPSRKQQLASRQHVADDPSCRWLDKRMSHLEKSLKRQAKRQYGYQDKELRVRQSEWVCMKCGAEGPSQSDHHRCQYRR</sequence>
<feature type="compositionally biased region" description="Basic residues" evidence="1">
    <location>
        <begin position="79"/>
        <end position="105"/>
    </location>
</feature>
<feature type="signal peptide" evidence="2">
    <location>
        <begin position="1"/>
        <end position="28"/>
    </location>
</feature>
<keyword evidence="4" id="KW-1185">Reference proteome</keyword>
<proteinExistence type="predicted"/>
<evidence type="ECO:0000256" key="2">
    <source>
        <dbReference type="SAM" id="SignalP"/>
    </source>
</evidence>
<dbReference type="PROSITE" id="PS51257">
    <property type="entry name" value="PROKAR_LIPOPROTEIN"/>
    <property type="match status" value="1"/>
</dbReference>
<comment type="caution">
    <text evidence="3">The sequence shown here is derived from an EMBL/GenBank/DDBJ whole genome shotgun (WGS) entry which is preliminary data.</text>
</comment>
<evidence type="ECO:0000313" key="3">
    <source>
        <dbReference type="EMBL" id="MXR69604.1"/>
    </source>
</evidence>
<reference evidence="3 4" key="1">
    <citation type="submission" date="2019-12" db="EMBL/GenBank/DDBJ databases">
        <title>Shewanella insulae sp. nov., isolated from a tidal flat.</title>
        <authorList>
            <person name="Yoon J.-H."/>
        </authorList>
    </citation>
    <scope>NUCLEOTIDE SEQUENCE [LARGE SCALE GENOMIC DNA]</scope>
    <source>
        <strain evidence="3 4">JBTF-M18</strain>
    </source>
</reference>